<feature type="non-terminal residue" evidence="5">
    <location>
        <position position="908"/>
    </location>
</feature>
<dbReference type="PROSITE" id="PS50297">
    <property type="entry name" value="ANK_REP_REGION"/>
    <property type="match status" value="8"/>
</dbReference>
<keyword evidence="4" id="KW-0472">Membrane</keyword>
<feature type="repeat" description="ANK" evidence="3">
    <location>
        <begin position="474"/>
        <end position="500"/>
    </location>
</feature>
<dbReference type="AlphaFoldDB" id="A0A1Q9DGV6"/>
<name>A0A1Q9DGV6_SYMMI</name>
<feature type="repeat" description="ANK" evidence="3">
    <location>
        <begin position="667"/>
        <end position="699"/>
    </location>
</feature>
<feature type="repeat" description="ANK" evidence="3">
    <location>
        <begin position="601"/>
        <end position="633"/>
    </location>
</feature>
<dbReference type="SMART" id="SM00248">
    <property type="entry name" value="ANK"/>
    <property type="match status" value="13"/>
</dbReference>
<evidence type="ECO:0000256" key="1">
    <source>
        <dbReference type="ARBA" id="ARBA00022737"/>
    </source>
</evidence>
<proteinExistence type="predicted"/>
<organism evidence="5 6">
    <name type="scientific">Symbiodinium microadriaticum</name>
    <name type="common">Dinoflagellate</name>
    <name type="synonym">Zooxanthella microadriatica</name>
    <dbReference type="NCBI Taxonomy" id="2951"/>
    <lineage>
        <taxon>Eukaryota</taxon>
        <taxon>Sar</taxon>
        <taxon>Alveolata</taxon>
        <taxon>Dinophyceae</taxon>
        <taxon>Suessiales</taxon>
        <taxon>Symbiodiniaceae</taxon>
        <taxon>Symbiodinium</taxon>
    </lineage>
</organism>
<keyword evidence="6" id="KW-1185">Reference proteome</keyword>
<dbReference type="InterPro" id="IPR036770">
    <property type="entry name" value="Ankyrin_rpt-contain_sf"/>
</dbReference>
<keyword evidence="4" id="KW-0812">Transmembrane</keyword>
<accession>A0A1Q9DGV6</accession>
<sequence>MSVQVKASAAIELAHFASSPGRLFSRNVLYVPIDGTPDIANVVQGVDTCYSWMTAAEPWGRALKFEAYWMRLICIDMSRDFGFEVLELVLLLPVLLLVLAMLVTSAQLFLKRMHRPLRPCDFEQNASAQIALARSEEILTRLAQHPLLVQLAGNPGQVDAICQRVTPQLRSLFDLCGVRAARATSLDETIASHVSVLVPQQKTIEPLQLERKMSIDGAVGELLPKAMSMDGPALARAMSIDETQVPPEQLIFLRWPAEQDVHQLVPSGATAPKTAVQRLEQLVPSDGSSATEDSGGICLPSWDRICLLDMDVESMLQLPQDPDLLDSHGRAAANKDVADDDGYTALNSASGEGHVEIVRLLLEAGAKKDVADANGCTALNSASYAGHVEIVRLLLEAGARKDVADVNGCTALNTASYEGHVEIVRLLLEAGARKDVADVDGCTALINASHAGHVEIARLLLEAGAKNDVANGFARMTALKEASGAGHIDIVRLLLDAGADGFGGTALINASHAGHVEIVRLLLEAGTDKDVADVDGCTALTQASHAGHVEIVRLLLEAGAEQDVENVAGCTALTQASRAGNVEIVRLLLEAGSVKDVADVDGCTASIHASNAGHVEIVRLLLEAGTEKDVPTDTWCTVLINASRAGQVEIVRLLLEAGAKKDVEGRGRRTALAQASHAGHVEIVRLLLDAGSMKDVAEGIALIEASHAGHVEVVRLLLEARAREDAADTSGRTELKDTYRPPRFRCHEQMWRMALGTALNNAFREGHAEIVRLLLAAGRVEIVRMKSDTKSVVAENAAAHLTFAEDVLQPDDVAKFDAFVFGGILGNVIENDDGSYGSDDRTSEIRSYFKHRRHLGPMQMTTDTAVLVSQKVLERACPLAEIPFLDSPEFQRAAEGEGPAASDSVCME</sequence>
<dbReference type="Pfam" id="PF04252">
    <property type="entry name" value="SFM1-like"/>
    <property type="match status" value="1"/>
</dbReference>
<dbReference type="PANTHER" id="PTHR24198:SF165">
    <property type="entry name" value="ANKYRIN REPEAT-CONTAINING PROTEIN-RELATED"/>
    <property type="match status" value="1"/>
</dbReference>
<gene>
    <name evidence="5" type="primary">ANKRD50</name>
    <name evidence="5" type="ORF">AK812_SmicGene23539</name>
</gene>
<dbReference type="OrthoDB" id="373498at2759"/>
<dbReference type="EMBL" id="LSRX01000542">
    <property type="protein sequence ID" value="OLP94418.1"/>
    <property type="molecule type" value="Genomic_DNA"/>
</dbReference>
<dbReference type="Gene3D" id="1.25.40.20">
    <property type="entry name" value="Ankyrin repeat-containing domain"/>
    <property type="match status" value="4"/>
</dbReference>
<dbReference type="GO" id="GO:0008168">
    <property type="term" value="F:methyltransferase activity"/>
    <property type="evidence" value="ECO:0007669"/>
    <property type="project" value="InterPro"/>
</dbReference>
<evidence type="ECO:0000256" key="2">
    <source>
        <dbReference type="ARBA" id="ARBA00023043"/>
    </source>
</evidence>
<feature type="repeat" description="ANK" evidence="3">
    <location>
        <begin position="634"/>
        <end position="666"/>
    </location>
</feature>
<feature type="repeat" description="ANK" evidence="3">
    <location>
        <begin position="535"/>
        <end position="567"/>
    </location>
</feature>
<dbReference type="Proteomes" id="UP000186817">
    <property type="component" value="Unassembled WGS sequence"/>
</dbReference>
<dbReference type="PANTHER" id="PTHR24198">
    <property type="entry name" value="ANKYRIN REPEAT AND PROTEIN KINASE DOMAIN-CONTAINING PROTEIN"/>
    <property type="match status" value="1"/>
</dbReference>
<feature type="transmembrane region" description="Helical" evidence="4">
    <location>
        <begin position="88"/>
        <end position="110"/>
    </location>
</feature>
<evidence type="ECO:0000256" key="3">
    <source>
        <dbReference type="PROSITE-ProRule" id="PRU00023"/>
    </source>
</evidence>
<evidence type="ECO:0000313" key="6">
    <source>
        <dbReference type="Proteomes" id="UP000186817"/>
    </source>
</evidence>
<feature type="repeat" description="ANK" evidence="3">
    <location>
        <begin position="568"/>
        <end position="600"/>
    </location>
</feature>
<feature type="repeat" description="ANK" evidence="3">
    <location>
        <begin position="374"/>
        <end position="406"/>
    </location>
</feature>
<feature type="repeat" description="ANK" evidence="3">
    <location>
        <begin position="502"/>
        <end position="534"/>
    </location>
</feature>
<comment type="caution">
    <text evidence="5">The sequence shown here is derived from an EMBL/GenBank/DDBJ whole genome shotgun (WGS) entry which is preliminary data.</text>
</comment>
<evidence type="ECO:0000256" key="4">
    <source>
        <dbReference type="SAM" id="Phobius"/>
    </source>
</evidence>
<dbReference type="PROSITE" id="PS50088">
    <property type="entry name" value="ANK_REPEAT"/>
    <property type="match status" value="11"/>
</dbReference>
<dbReference type="InterPro" id="IPR002110">
    <property type="entry name" value="Ankyrin_rpt"/>
</dbReference>
<keyword evidence="1" id="KW-0677">Repeat</keyword>
<dbReference type="SUPFAM" id="SSF48403">
    <property type="entry name" value="Ankyrin repeat"/>
    <property type="match status" value="2"/>
</dbReference>
<keyword evidence="2 3" id="KW-0040">ANK repeat</keyword>
<dbReference type="Pfam" id="PF00023">
    <property type="entry name" value="Ank"/>
    <property type="match status" value="1"/>
</dbReference>
<protein>
    <submittedName>
        <fullName evidence="5">Ankyrin repeat domain-containing protein 50</fullName>
    </submittedName>
</protein>
<evidence type="ECO:0000313" key="5">
    <source>
        <dbReference type="EMBL" id="OLP94418.1"/>
    </source>
</evidence>
<feature type="repeat" description="ANK" evidence="3">
    <location>
        <begin position="440"/>
        <end position="472"/>
    </location>
</feature>
<feature type="repeat" description="ANK" evidence="3">
    <location>
        <begin position="407"/>
        <end position="439"/>
    </location>
</feature>
<dbReference type="InterPro" id="IPR007364">
    <property type="entry name" value="SFM1-like"/>
</dbReference>
<feature type="repeat" description="ANK" evidence="3">
    <location>
        <begin position="341"/>
        <end position="373"/>
    </location>
</feature>
<keyword evidence="4" id="KW-1133">Transmembrane helix</keyword>
<reference evidence="5 6" key="1">
    <citation type="submission" date="2016-02" db="EMBL/GenBank/DDBJ databases">
        <title>Genome analysis of coral dinoflagellate symbionts highlights evolutionary adaptations to a symbiotic lifestyle.</title>
        <authorList>
            <person name="Aranda M."/>
            <person name="Li Y."/>
            <person name="Liew Y.J."/>
            <person name="Baumgarten S."/>
            <person name="Simakov O."/>
            <person name="Wilson M."/>
            <person name="Piel J."/>
            <person name="Ashoor H."/>
            <person name="Bougouffa S."/>
            <person name="Bajic V.B."/>
            <person name="Ryu T."/>
            <person name="Ravasi T."/>
            <person name="Bayer T."/>
            <person name="Micklem G."/>
            <person name="Kim H."/>
            <person name="Bhak J."/>
            <person name="Lajeunesse T.C."/>
            <person name="Voolstra C.R."/>
        </authorList>
    </citation>
    <scope>NUCLEOTIDE SEQUENCE [LARGE SCALE GENOMIC DNA]</scope>
    <source>
        <strain evidence="5 6">CCMP2467</strain>
    </source>
</reference>
<dbReference type="Pfam" id="PF12796">
    <property type="entry name" value="Ank_2"/>
    <property type="match status" value="4"/>
</dbReference>